<sequence>LAETKRYKVYTATGIPTKAELTKRAYKLAEEMDVHEEFIDFIPIRYTLQYHFWGRDLEFGKVAEYKAKCRAANWNIRRLEKGLANVPAHKGHFDLRVQKFTAPSWFGQTLYREPWTGRAEPGKRVEGGAKGYMQLTRLGKKLRKMIEGMRTGAGQTVGLGKWMKFDGELRGAKRGAGETELPEYMLIVERGIGVMHRRELDFIDVTYCGFEGEDWKKAKMVGRYFNRLVRRKVAEEERPKTFKRAYVTKWYFWLAKTQFDMNVMRACAERKVR</sequence>
<protein>
    <submittedName>
        <fullName evidence="1">Uncharacterized protein</fullName>
    </submittedName>
</protein>
<organism evidence="1">
    <name type="scientific">marine sediment metagenome</name>
    <dbReference type="NCBI Taxonomy" id="412755"/>
    <lineage>
        <taxon>unclassified sequences</taxon>
        <taxon>metagenomes</taxon>
        <taxon>ecological metagenomes</taxon>
    </lineage>
</organism>
<reference evidence="1" key="1">
    <citation type="journal article" date="2014" name="Front. Microbiol.">
        <title>High frequency of phylogenetically diverse reductive dehalogenase-homologous genes in deep subseafloor sedimentary metagenomes.</title>
        <authorList>
            <person name="Kawai M."/>
            <person name="Futagami T."/>
            <person name="Toyoda A."/>
            <person name="Takaki Y."/>
            <person name="Nishi S."/>
            <person name="Hori S."/>
            <person name="Arai W."/>
            <person name="Tsubouchi T."/>
            <person name="Morono Y."/>
            <person name="Uchiyama I."/>
            <person name="Ito T."/>
            <person name="Fujiyama A."/>
            <person name="Inagaki F."/>
            <person name="Takami H."/>
        </authorList>
    </citation>
    <scope>NUCLEOTIDE SEQUENCE</scope>
    <source>
        <strain evidence="1">Expedition CK06-06</strain>
    </source>
</reference>
<name>X1LXA8_9ZZZZ</name>
<dbReference type="AlphaFoldDB" id="X1LXA8"/>
<accession>X1LXA8</accession>
<proteinExistence type="predicted"/>
<comment type="caution">
    <text evidence="1">The sequence shown here is derived from an EMBL/GenBank/DDBJ whole genome shotgun (WGS) entry which is preliminary data.</text>
</comment>
<evidence type="ECO:0000313" key="1">
    <source>
        <dbReference type="EMBL" id="GAI24002.1"/>
    </source>
</evidence>
<feature type="non-terminal residue" evidence="1">
    <location>
        <position position="1"/>
    </location>
</feature>
<feature type="non-terminal residue" evidence="1">
    <location>
        <position position="273"/>
    </location>
</feature>
<dbReference type="EMBL" id="BARV01021466">
    <property type="protein sequence ID" value="GAI24002.1"/>
    <property type="molecule type" value="Genomic_DNA"/>
</dbReference>
<gene>
    <name evidence="1" type="ORF">S06H3_35564</name>
</gene>